<feature type="transmembrane region" description="Helical" evidence="1">
    <location>
        <begin position="18"/>
        <end position="37"/>
    </location>
</feature>
<organism evidence="2 3">
    <name type="scientific">Menidia menidia</name>
    <name type="common">Atlantic silverside</name>
    <dbReference type="NCBI Taxonomy" id="238744"/>
    <lineage>
        <taxon>Eukaryota</taxon>
        <taxon>Metazoa</taxon>
        <taxon>Chordata</taxon>
        <taxon>Craniata</taxon>
        <taxon>Vertebrata</taxon>
        <taxon>Euteleostomi</taxon>
        <taxon>Actinopterygii</taxon>
        <taxon>Neopterygii</taxon>
        <taxon>Teleostei</taxon>
        <taxon>Neoteleostei</taxon>
        <taxon>Acanthomorphata</taxon>
        <taxon>Ovalentaria</taxon>
        <taxon>Atherinomorphae</taxon>
        <taxon>Atheriniformes</taxon>
        <taxon>Atherinopsidae</taxon>
        <taxon>Menidiinae</taxon>
        <taxon>Menidia</taxon>
    </lineage>
</organism>
<feature type="transmembrane region" description="Helical" evidence="1">
    <location>
        <begin position="49"/>
        <end position="68"/>
    </location>
</feature>
<reference evidence="2" key="1">
    <citation type="submission" date="2021-05" db="EMBL/GenBank/DDBJ databases">
        <authorList>
            <person name="Tigano A."/>
        </authorList>
    </citation>
    <scope>NUCLEOTIDE SEQUENCE</scope>
</reference>
<dbReference type="Proteomes" id="UP000677803">
    <property type="component" value="Unassembled WGS sequence"/>
</dbReference>
<name>A0A8S4BQC0_9TELE</name>
<proteinExistence type="predicted"/>
<protein>
    <submittedName>
        <fullName evidence="2">(Atlantic silverside) hypothetical protein</fullName>
    </submittedName>
</protein>
<evidence type="ECO:0000313" key="2">
    <source>
        <dbReference type="EMBL" id="CAG6016203.1"/>
    </source>
</evidence>
<dbReference type="EMBL" id="CAJRST010039555">
    <property type="protein sequence ID" value="CAG6016203.1"/>
    <property type="molecule type" value="Genomic_DNA"/>
</dbReference>
<dbReference type="SUPFAM" id="SSF81321">
    <property type="entry name" value="Family A G protein-coupled receptor-like"/>
    <property type="match status" value="1"/>
</dbReference>
<accession>A0A8S4BQC0</accession>
<keyword evidence="1" id="KW-1133">Transmembrane helix</keyword>
<keyword evidence="3" id="KW-1185">Reference proteome</keyword>
<comment type="caution">
    <text evidence="2">The sequence shown here is derived from an EMBL/GenBank/DDBJ whole genome shotgun (WGS) entry which is preliminary data.</text>
</comment>
<keyword evidence="1" id="KW-0472">Membrane</keyword>
<evidence type="ECO:0000313" key="3">
    <source>
        <dbReference type="Proteomes" id="UP000677803"/>
    </source>
</evidence>
<dbReference type="AlphaFoldDB" id="A0A8S4BQC0"/>
<keyword evidence="1" id="KW-0812">Transmembrane</keyword>
<dbReference type="Gene3D" id="1.20.1070.10">
    <property type="entry name" value="Rhodopsin 7-helix transmembrane proteins"/>
    <property type="match status" value="1"/>
</dbReference>
<sequence length="71" mass="8493">MVITQPLWYRFRRTIRNSLVLCVFVWLLPLVYVLPVYFGTEYYIRETIYVVFILSPLPLFLFFLAGTVKAL</sequence>
<gene>
    <name evidence="2" type="ORF">MMEN_LOCUS20228</name>
</gene>
<evidence type="ECO:0000256" key="1">
    <source>
        <dbReference type="SAM" id="Phobius"/>
    </source>
</evidence>